<comment type="caution">
    <text evidence="1">The sequence shown here is derived from an EMBL/GenBank/DDBJ whole genome shotgun (WGS) entry which is preliminary data.</text>
</comment>
<proteinExistence type="predicted"/>
<dbReference type="Proteomes" id="UP000660021">
    <property type="component" value="Unassembled WGS sequence"/>
</dbReference>
<accession>A0ABR7HX05</accession>
<name>A0ABR7HX05_9FIRM</name>
<sequence>MAKTGDTYTITLYMSHLKWGEYRYTGSRDIIYGEGYIPIPKRYARAFNILNRNGTNKADILGANLFRCKSKDGLFEGVLRAQGCSNAGDPYAKQFAGDKNLKALGDWFYAVGAGIGNQVRVTWTSPTDIVIELI</sequence>
<gene>
    <name evidence="1" type="ORF">H8S34_14620</name>
</gene>
<protein>
    <submittedName>
        <fullName evidence="1">Uncharacterized protein</fullName>
    </submittedName>
</protein>
<evidence type="ECO:0000313" key="2">
    <source>
        <dbReference type="Proteomes" id="UP000660021"/>
    </source>
</evidence>
<keyword evidence="2" id="KW-1185">Reference proteome</keyword>
<dbReference type="RefSeq" id="WP_186964398.1">
    <property type="nucleotide sequence ID" value="NZ_JACOPR010000016.1"/>
</dbReference>
<organism evidence="1 2">
    <name type="scientific">Pseudoflavonifractor hominis</name>
    <dbReference type="NCBI Taxonomy" id="2763059"/>
    <lineage>
        <taxon>Bacteria</taxon>
        <taxon>Bacillati</taxon>
        <taxon>Bacillota</taxon>
        <taxon>Clostridia</taxon>
        <taxon>Eubacteriales</taxon>
        <taxon>Oscillospiraceae</taxon>
        <taxon>Pseudoflavonifractor</taxon>
    </lineage>
</organism>
<dbReference type="EMBL" id="JACOPR010000016">
    <property type="protein sequence ID" value="MBC5732044.1"/>
    <property type="molecule type" value="Genomic_DNA"/>
</dbReference>
<evidence type="ECO:0000313" key="1">
    <source>
        <dbReference type="EMBL" id="MBC5732044.1"/>
    </source>
</evidence>
<reference evidence="1 2" key="1">
    <citation type="submission" date="2020-08" db="EMBL/GenBank/DDBJ databases">
        <title>Genome public.</title>
        <authorList>
            <person name="Liu C."/>
            <person name="Sun Q."/>
        </authorList>
    </citation>
    <scope>NUCLEOTIDE SEQUENCE [LARGE SCALE GENOMIC DNA]</scope>
    <source>
        <strain evidence="1 2">New-38</strain>
    </source>
</reference>